<proteinExistence type="predicted"/>
<evidence type="ECO:0000313" key="2">
    <source>
        <dbReference type="Proteomes" id="UP001430953"/>
    </source>
</evidence>
<accession>A0AAW2FX31</accession>
<protein>
    <recommendedName>
        <fullName evidence="3">Ribosomal protein S14</fullName>
    </recommendedName>
</protein>
<gene>
    <name evidence="1" type="ORF">PUN28_009279</name>
</gene>
<dbReference type="Proteomes" id="UP001430953">
    <property type="component" value="Unassembled WGS sequence"/>
</dbReference>
<evidence type="ECO:0008006" key="3">
    <source>
        <dbReference type="Google" id="ProtNLM"/>
    </source>
</evidence>
<comment type="caution">
    <text evidence="1">The sequence shown here is derived from an EMBL/GenBank/DDBJ whole genome shotgun (WGS) entry which is preliminary data.</text>
</comment>
<dbReference type="AlphaFoldDB" id="A0AAW2FX31"/>
<keyword evidence="2" id="KW-1185">Reference proteome</keyword>
<sequence>MRGAEGDRLEFRRHSRIDYLALLQSPAGADDVYNYYVSRVRAGGEEGNCMEAGMKYYRRQIFMSRQALNRFLSPLSPRHRQRCRRRYLLVRLGRRAKFSRRVVRRRVIITVLRAPAVAWRNIGTYVGQCIRRYW</sequence>
<dbReference type="EMBL" id="JADYXP020000008">
    <property type="protein sequence ID" value="KAL0118497.1"/>
    <property type="molecule type" value="Genomic_DNA"/>
</dbReference>
<reference evidence="1 2" key="1">
    <citation type="submission" date="2023-03" db="EMBL/GenBank/DDBJ databases">
        <title>High recombination rates correlate with genetic variation in Cardiocondyla obscurior ants.</title>
        <authorList>
            <person name="Errbii M."/>
        </authorList>
    </citation>
    <scope>NUCLEOTIDE SEQUENCE [LARGE SCALE GENOMIC DNA]</scope>
    <source>
        <strain evidence="1">Alpha-2009</strain>
        <tissue evidence="1">Whole body</tissue>
    </source>
</reference>
<evidence type="ECO:0000313" key="1">
    <source>
        <dbReference type="EMBL" id="KAL0118497.1"/>
    </source>
</evidence>
<name>A0AAW2FX31_9HYME</name>
<organism evidence="1 2">
    <name type="scientific">Cardiocondyla obscurior</name>
    <dbReference type="NCBI Taxonomy" id="286306"/>
    <lineage>
        <taxon>Eukaryota</taxon>
        <taxon>Metazoa</taxon>
        <taxon>Ecdysozoa</taxon>
        <taxon>Arthropoda</taxon>
        <taxon>Hexapoda</taxon>
        <taxon>Insecta</taxon>
        <taxon>Pterygota</taxon>
        <taxon>Neoptera</taxon>
        <taxon>Endopterygota</taxon>
        <taxon>Hymenoptera</taxon>
        <taxon>Apocrita</taxon>
        <taxon>Aculeata</taxon>
        <taxon>Formicoidea</taxon>
        <taxon>Formicidae</taxon>
        <taxon>Myrmicinae</taxon>
        <taxon>Cardiocondyla</taxon>
    </lineage>
</organism>